<dbReference type="EMBL" id="BBMN01000001">
    <property type="protein sequence ID" value="GAL02610.1"/>
    <property type="molecule type" value="Genomic_DNA"/>
</dbReference>
<sequence>MPSLEHAAPNEPDACAVDNTADGHALAEASYLAAFDHKGVPDHTVHLGLAPFPVPFLAPSFWPTRWDRYTDQTHLLYWLRFHVYRSSIDSICFNKLT</sequence>
<organism evidence="1 2">
    <name type="scientific">Photobacterium aphoticum</name>
    <dbReference type="NCBI Taxonomy" id="754436"/>
    <lineage>
        <taxon>Bacteria</taxon>
        <taxon>Pseudomonadati</taxon>
        <taxon>Pseudomonadota</taxon>
        <taxon>Gammaproteobacteria</taxon>
        <taxon>Vibrionales</taxon>
        <taxon>Vibrionaceae</taxon>
        <taxon>Photobacterium</taxon>
    </lineage>
</organism>
<dbReference type="STRING" id="754436.JCM19237_5503"/>
<evidence type="ECO:0000313" key="1">
    <source>
        <dbReference type="EMBL" id="GAL02610.1"/>
    </source>
</evidence>
<protein>
    <submittedName>
        <fullName evidence="1">Uncharacterized protein</fullName>
    </submittedName>
</protein>
<comment type="caution">
    <text evidence="1">The sequence shown here is derived from an EMBL/GenBank/DDBJ whole genome shotgun (WGS) entry which is preliminary data.</text>
</comment>
<proteinExistence type="predicted"/>
<reference evidence="1 2" key="1">
    <citation type="journal article" date="2014" name="Genome Announc.">
        <title>Draft Genome Sequences of Two Vibrionaceae Species, Vibrio ponticus C121 and Photobacterium aphoticum C119, Isolated as Coral Reef Microbiota.</title>
        <authorList>
            <person name="Al-saari N."/>
            <person name="Meirelles P.M."/>
            <person name="Mino S."/>
            <person name="Suda W."/>
            <person name="Oshima K."/>
            <person name="Hattori M."/>
            <person name="Ohkuma M."/>
            <person name="Thompson F.L."/>
            <person name="Gomez-Gil B."/>
            <person name="Sawabe T."/>
            <person name="Sawabe T."/>
        </authorList>
    </citation>
    <scope>NUCLEOTIDE SEQUENCE [LARGE SCALE GENOMIC DNA]</scope>
    <source>
        <strain evidence="1 2">JCM 19237</strain>
    </source>
</reference>
<dbReference type="AlphaFoldDB" id="A0A090QHJ5"/>
<dbReference type="Proteomes" id="UP000029227">
    <property type="component" value="Unassembled WGS sequence"/>
</dbReference>
<evidence type="ECO:0000313" key="2">
    <source>
        <dbReference type="Proteomes" id="UP000029227"/>
    </source>
</evidence>
<accession>A0A090QHJ5</accession>
<name>A0A090QHJ5_9GAMM</name>
<gene>
    <name evidence="1" type="ORF">JCM19237_5503</name>
</gene>